<gene>
    <name evidence="2" type="ORF">B9Z19DRAFT_1066738</name>
</gene>
<organism evidence="2 3">
    <name type="scientific">Tuber borchii</name>
    <name type="common">White truffle</name>
    <dbReference type="NCBI Taxonomy" id="42251"/>
    <lineage>
        <taxon>Eukaryota</taxon>
        <taxon>Fungi</taxon>
        <taxon>Dikarya</taxon>
        <taxon>Ascomycota</taxon>
        <taxon>Pezizomycotina</taxon>
        <taxon>Pezizomycetes</taxon>
        <taxon>Pezizales</taxon>
        <taxon>Tuberaceae</taxon>
        <taxon>Tuber</taxon>
    </lineage>
</organism>
<proteinExistence type="predicted"/>
<feature type="coiled-coil region" evidence="1">
    <location>
        <begin position="344"/>
        <end position="371"/>
    </location>
</feature>
<name>A0A2T6ZLG1_TUBBO</name>
<evidence type="ECO:0000313" key="3">
    <source>
        <dbReference type="Proteomes" id="UP000244722"/>
    </source>
</evidence>
<dbReference type="Proteomes" id="UP000244722">
    <property type="component" value="Unassembled WGS sequence"/>
</dbReference>
<sequence length="393" mass="45180">MSTTISKFHLLNTTLEIEKYTMENNTDRYWDFEKRKVIMFKNVITKFAYDEIGIIINSGYDFIKDGKNTDFAIIFDLRENTLDYVRRWWYKFSRCEAVGIRGTKLELASISDYNNLKDCIRKKWLLITGPNWSGIENYHQEVISSRVAYSAIAAMNYSEGQGQYTIESSHQVNPLIISQQSSAIPLSTTSQSSLHHLPDHISLSSLSPTALVNQSVSLKQTITEAIPSPCPIPPSSIFRTFSQSDWPDCLKSNNICDFSTSSIEPIGLTTEKKEEVIDDVRKLDYTQDLLSSMRAKLEFSFYLRNHDLKVVDQTSNILKEGETIISRIEYEKLLDSKLKLSKELESLTAGNVGLEQRIEAMEKEDKNWKMKEESEKMESLKLVEDLRNIIFHS</sequence>
<accession>A0A2T6ZLG1</accession>
<dbReference type="AlphaFoldDB" id="A0A2T6ZLG1"/>
<keyword evidence="1" id="KW-0175">Coiled coil</keyword>
<evidence type="ECO:0000313" key="2">
    <source>
        <dbReference type="EMBL" id="PUU76321.1"/>
    </source>
</evidence>
<comment type="caution">
    <text evidence="2">The sequence shown here is derived from an EMBL/GenBank/DDBJ whole genome shotgun (WGS) entry which is preliminary data.</text>
</comment>
<reference evidence="2 3" key="1">
    <citation type="submission" date="2017-04" db="EMBL/GenBank/DDBJ databases">
        <title>Draft genome sequence of Tuber borchii Vittad., a whitish edible truffle.</title>
        <authorList>
            <consortium name="DOE Joint Genome Institute"/>
            <person name="Murat C."/>
            <person name="Kuo A."/>
            <person name="Barry K.W."/>
            <person name="Clum A."/>
            <person name="Dockter R.B."/>
            <person name="Fauchery L."/>
            <person name="Iotti M."/>
            <person name="Kohler A."/>
            <person name="Labutti K."/>
            <person name="Lindquist E.A."/>
            <person name="Lipzen A."/>
            <person name="Ohm R.A."/>
            <person name="Wang M."/>
            <person name="Grigoriev I.V."/>
            <person name="Zambonelli A."/>
            <person name="Martin F.M."/>
        </authorList>
    </citation>
    <scope>NUCLEOTIDE SEQUENCE [LARGE SCALE GENOMIC DNA]</scope>
    <source>
        <strain evidence="2 3">Tbo3840</strain>
    </source>
</reference>
<keyword evidence="3" id="KW-1185">Reference proteome</keyword>
<dbReference type="EMBL" id="NESQ01000192">
    <property type="protein sequence ID" value="PUU76321.1"/>
    <property type="molecule type" value="Genomic_DNA"/>
</dbReference>
<protein>
    <submittedName>
        <fullName evidence="2">Uncharacterized protein</fullName>
    </submittedName>
</protein>
<evidence type="ECO:0000256" key="1">
    <source>
        <dbReference type="SAM" id="Coils"/>
    </source>
</evidence>
<dbReference type="OrthoDB" id="5483538at2759"/>